<name>A0A6I3SZU8_9BURK</name>
<dbReference type="EMBL" id="WNKZ01000063">
    <property type="protein sequence ID" value="MTV54861.1"/>
    <property type="molecule type" value="Genomic_DNA"/>
</dbReference>
<protein>
    <submittedName>
        <fullName evidence="2">Uncharacterized protein</fullName>
    </submittedName>
</protein>
<dbReference type="RefSeq" id="WP_155472144.1">
    <property type="nucleotide sequence ID" value="NZ_BMKG01000029.1"/>
</dbReference>
<sequence length="90" mass="9924">MIGKILICNICQHRPTILRHRRPGRPATRLQIPRPAAHGQPPAAQCRHVAAACLTGFIAKLLMMARYKPALCKGQPCGQDYLLLATLTDE</sequence>
<evidence type="ECO:0000313" key="3">
    <source>
        <dbReference type="Proteomes" id="UP000430634"/>
    </source>
</evidence>
<reference evidence="1" key="1">
    <citation type="journal article" date="2014" name="Int. J. Syst. Evol. Microbiol.">
        <title>Complete genome of a new Firmicutes species belonging to the dominant human colonic microbiota ('Ruminococcus bicirculans') reveals two chromosomes and a selective capacity to utilize plant glucans.</title>
        <authorList>
            <consortium name="NISC Comparative Sequencing Program"/>
            <person name="Wegmann U."/>
            <person name="Louis P."/>
            <person name="Goesmann A."/>
            <person name="Henrissat B."/>
            <person name="Duncan S.H."/>
            <person name="Flint H.J."/>
        </authorList>
    </citation>
    <scope>NUCLEOTIDE SEQUENCE</scope>
    <source>
        <strain evidence="1">CGMCC 1.15931</strain>
    </source>
</reference>
<reference evidence="4" key="2">
    <citation type="journal article" date="2019" name="Int. J. Syst. Evol. Microbiol.">
        <title>The Global Catalogue of Microorganisms (GCM) 10K type strain sequencing project: providing services to taxonomists for standard genome sequencing and annotation.</title>
        <authorList>
            <consortium name="The Broad Institute Genomics Platform"/>
            <consortium name="The Broad Institute Genome Sequencing Center for Infectious Disease"/>
            <person name="Wu L."/>
            <person name="Ma J."/>
        </authorList>
    </citation>
    <scope>NUCLEOTIDE SEQUENCE [LARGE SCALE GENOMIC DNA]</scope>
    <source>
        <strain evidence="4">CGMCC 1.15931</strain>
    </source>
</reference>
<proteinExistence type="predicted"/>
<reference evidence="1" key="4">
    <citation type="submission" date="2024-05" db="EMBL/GenBank/DDBJ databases">
        <authorList>
            <person name="Sun Q."/>
            <person name="Zhou Y."/>
        </authorList>
    </citation>
    <scope>NUCLEOTIDE SEQUENCE</scope>
    <source>
        <strain evidence="1">CGMCC 1.15931</strain>
    </source>
</reference>
<dbReference type="Proteomes" id="UP000430634">
    <property type="component" value="Unassembled WGS sequence"/>
</dbReference>
<organism evidence="2 3">
    <name type="scientific">Pseudoduganella buxea</name>
    <dbReference type="NCBI Taxonomy" id="1949069"/>
    <lineage>
        <taxon>Bacteria</taxon>
        <taxon>Pseudomonadati</taxon>
        <taxon>Pseudomonadota</taxon>
        <taxon>Betaproteobacteria</taxon>
        <taxon>Burkholderiales</taxon>
        <taxon>Oxalobacteraceae</taxon>
        <taxon>Telluria group</taxon>
        <taxon>Pseudoduganella</taxon>
    </lineage>
</organism>
<dbReference type="EMBL" id="BMKG01000029">
    <property type="protein sequence ID" value="GGC21011.1"/>
    <property type="molecule type" value="Genomic_DNA"/>
</dbReference>
<comment type="caution">
    <text evidence="2">The sequence shown here is derived from an EMBL/GenBank/DDBJ whole genome shotgun (WGS) entry which is preliminary data.</text>
</comment>
<evidence type="ECO:0000313" key="1">
    <source>
        <dbReference type="EMBL" id="GGC21011.1"/>
    </source>
</evidence>
<evidence type="ECO:0000313" key="4">
    <source>
        <dbReference type="Proteomes" id="UP000622638"/>
    </source>
</evidence>
<dbReference type="Proteomes" id="UP000622638">
    <property type="component" value="Unassembled WGS sequence"/>
</dbReference>
<evidence type="ECO:0000313" key="2">
    <source>
        <dbReference type="EMBL" id="MTV54861.1"/>
    </source>
</evidence>
<dbReference type="AlphaFoldDB" id="A0A6I3SZU8"/>
<reference evidence="2 3" key="3">
    <citation type="submission" date="2019-11" db="EMBL/GenBank/DDBJ databases">
        <title>Type strains purchased from KCTC, JCM and DSMZ.</title>
        <authorList>
            <person name="Lu H."/>
        </authorList>
    </citation>
    <scope>NUCLEOTIDE SEQUENCE [LARGE SCALE GENOMIC DNA]</scope>
    <source>
        <strain evidence="2 3">KCTC 52429</strain>
    </source>
</reference>
<accession>A0A6I3SZU8</accession>
<gene>
    <name evidence="1" type="ORF">GCM10011572_48090</name>
    <name evidence="2" type="ORF">GM672_19200</name>
</gene>
<keyword evidence="4" id="KW-1185">Reference proteome</keyword>